<organism evidence="1 2">
    <name type="scientific">Pseudocercospora fijiensis (strain CIRAD86)</name>
    <name type="common">Black leaf streak disease fungus</name>
    <name type="synonym">Mycosphaerella fijiensis</name>
    <dbReference type="NCBI Taxonomy" id="383855"/>
    <lineage>
        <taxon>Eukaryota</taxon>
        <taxon>Fungi</taxon>
        <taxon>Dikarya</taxon>
        <taxon>Ascomycota</taxon>
        <taxon>Pezizomycotina</taxon>
        <taxon>Dothideomycetes</taxon>
        <taxon>Dothideomycetidae</taxon>
        <taxon>Mycosphaerellales</taxon>
        <taxon>Mycosphaerellaceae</taxon>
        <taxon>Pseudocercospora</taxon>
    </lineage>
</organism>
<dbReference type="VEuPathDB" id="FungiDB:MYCFIDRAFT_176627"/>
<accession>M3AV22</accession>
<reference evidence="1 2" key="1">
    <citation type="journal article" date="2012" name="PLoS Pathog.">
        <title>Diverse lifestyles and strategies of plant pathogenesis encoded in the genomes of eighteen Dothideomycetes fungi.</title>
        <authorList>
            <person name="Ohm R.A."/>
            <person name="Feau N."/>
            <person name="Henrissat B."/>
            <person name="Schoch C.L."/>
            <person name="Horwitz B.A."/>
            <person name="Barry K.W."/>
            <person name="Condon B.J."/>
            <person name="Copeland A.C."/>
            <person name="Dhillon B."/>
            <person name="Glaser F."/>
            <person name="Hesse C.N."/>
            <person name="Kosti I."/>
            <person name="LaButti K."/>
            <person name="Lindquist E.A."/>
            <person name="Lucas S."/>
            <person name="Salamov A.A."/>
            <person name="Bradshaw R.E."/>
            <person name="Ciuffetti L."/>
            <person name="Hamelin R.C."/>
            <person name="Kema G.H.J."/>
            <person name="Lawrence C."/>
            <person name="Scott J.A."/>
            <person name="Spatafora J.W."/>
            <person name="Turgeon B.G."/>
            <person name="de Wit P.J.G.M."/>
            <person name="Zhong S."/>
            <person name="Goodwin S.B."/>
            <person name="Grigoriev I.V."/>
        </authorList>
    </citation>
    <scope>NUCLEOTIDE SEQUENCE [LARGE SCALE GENOMIC DNA]</scope>
    <source>
        <strain evidence="1 2">CIRAD86</strain>
    </source>
</reference>
<dbReference type="KEGG" id="pfj:MYCFIDRAFT_176627"/>
<dbReference type="RefSeq" id="XP_007928559.1">
    <property type="nucleotide sequence ID" value="XM_007930368.1"/>
</dbReference>
<keyword evidence="2" id="KW-1185">Reference proteome</keyword>
<dbReference type="AlphaFoldDB" id="M3AV22"/>
<dbReference type="GeneID" id="19333597"/>
<evidence type="ECO:0000313" key="1">
    <source>
        <dbReference type="EMBL" id="EME81342.1"/>
    </source>
</evidence>
<name>M3AV22_PSEFD</name>
<proteinExistence type="predicted"/>
<gene>
    <name evidence="1" type="ORF">MYCFIDRAFT_176627</name>
</gene>
<dbReference type="Proteomes" id="UP000016932">
    <property type="component" value="Unassembled WGS sequence"/>
</dbReference>
<dbReference type="EMBL" id="KB446560">
    <property type="protein sequence ID" value="EME81342.1"/>
    <property type="molecule type" value="Genomic_DNA"/>
</dbReference>
<protein>
    <submittedName>
        <fullName evidence="1">Uncharacterized protein</fullName>
    </submittedName>
</protein>
<dbReference type="HOGENOM" id="CLU_1489631_0_0_1"/>
<sequence length="181" mass="20139">MKECFGLYHSALLPRVEDVRLLHTAIENPNCHFQNLDIRNTNYIATIHTVSATNFEVHVYRSTESTNACPTLKGNPACLVTTSGHTYSVFAHRKAINCPPFRASKGLGQLKTRLHCKSRITANSYLLFSGPSLLSFTPICTAAAEQHFEGVIEGFSKLHGYNHAMLLYTVEPHEVSRRHGG</sequence>
<evidence type="ECO:0000313" key="2">
    <source>
        <dbReference type="Proteomes" id="UP000016932"/>
    </source>
</evidence>